<evidence type="ECO:0000313" key="3">
    <source>
        <dbReference type="Proteomes" id="UP001151088"/>
    </source>
</evidence>
<protein>
    <submittedName>
        <fullName evidence="2">Chemotaxis protein CheV</fullName>
    </submittedName>
</protein>
<dbReference type="GO" id="GO:0006935">
    <property type="term" value="P:chemotaxis"/>
    <property type="evidence" value="ECO:0007669"/>
    <property type="project" value="InterPro"/>
</dbReference>
<sequence length="342" mass="35893">MLVFSLHGMQFALPASRAINVMPLSGERWDRMARMAQAGTLGTSGLPLVRLSDRLGRAEAIGPGEGALVLFGTEGRVRATLLLDAMPQRVTAEVATLPADWRDRFAPCEDMIAGIARLADGSQAALLDMPMGIAAARPRVSVPCARDTAHLLVRAGRRELEAVRVAALRGMNPIDGRSGRMLLLLGGEGEAVAVDEVVGLAPAGRIERLGGERFLVTGETRYRLLEPGETVPSTTGAARVLLTAPQGPGRALMGDIVRSMGHDVSLADDPRAARLAGDRFDVVLVDLDAYELAGQMDGGRARRIGFTAGGHPPVPDGFDAVVPAGDGVALVAALLVRRARAA</sequence>
<dbReference type="InterPro" id="IPR036061">
    <property type="entry name" value="CheW-like_dom_sf"/>
</dbReference>
<comment type="caution">
    <text evidence="2">The sequence shown here is derived from an EMBL/GenBank/DDBJ whole genome shotgun (WGS) entry which is preliminary data.</text>
</comment>
<dbReference type="SUPFAM" id="SSF50341">
    <property type="entry name" value="CheW-like"/>
    <property type="match status" value="1"/>
</dbReference>
<feature type="domain" description="CheW-like" evidence="1">
    <location>
        <begin position="1"/>
        <end position="130"/>
    </location>
</feature>
<accession>A0A9X2T2P4</accession>
<reference evidence="2" key="1">
    <citation type="submission" date="2022-08" db="EMBL/GenBank/DDBJ databases">
        <authorList>
            <person name="Li F."/>
        </authorList>
    </citation>
    <scope>NUCLEOTIDE SEQUENCE</scope>
    <source>
        <strain evidence="2">MQZ15Z-1</strain>
    </source>
</reference>
<evidence type="ECO:0000313" key="2">
    <source>
        <dbReference type="EMBL" id="MCS0496400.1"/>
    </source>
</evidence>
<proteinExistence type="predicted"/>
<organism evidence="2 3">
    <name type="scientific">Ancylobacter mangrovi</name>
    <dbReference type="NCBI Taxonomy" id="2972472"/>
    <lineage>
        <taxon>Bacteria</taxon>
        <taxon>Pseudomonadati</taxon>
        <taxon>Pseudomonadota</taxon>
        <taxon>Alphaproteobacteria</taxon>
        <taxon>Hyphomicrobiales</taxon>
        <taxon>Xanthobacteraceae</taxon>
        <taxon>Ancylobacter</taxon>
    </lineage>
</organism>
<dbReference type="GO" id="GO:0007165">
    <property type="term" value="P:signal transduction"/>
    <property type="evidence" value="ECO:0007669"/>
    <property type="project" value="InterPro"/>
</dbReference>
<name>A0A9X2T2P4_9HYPH</name>
<keyword evidence="3" id="KW-1185">Reference proteome</keyword>
<dbReference type="EMBL" id="JANTHZ010000006">
    <property type="protein sequence ID" value="MCS0496400.1"/>
    <property type="molecule type" value="Genomic_DNA"/>
</dbReference>
<dbReference type="InterPro" id="IPR002545">
    <property type="entry name" value="CheW-lke_dom"/>
</dbReference>
<dbReference type="AlphaFoldDB" id="A0A9X2T2P4"/>
<dbReference type="Pfam" id="PF01584">
    <property type="entry name" value="CheW"/>
    <property type="match status" value="1"/>
</dbReference>
<dbReference type="Proteomes" id="UP001151088">
    <property type="component" value="Unassembled WGS sequence"/>
</dbReference>
<gene>
    <name evidence="2" type="ORF">NVS89_14945</name>
</gene>
<evidence type="ECO:0000259" key="1">
    <source>
        <dbReference type="Pfam" id="PF01584"/>
    </source>
</evidence>
<dbReference type="RefSeq" id="WP_258733554.1">
    <property type="nucleotide sequence ID" value="NZ_JANTHZ010000006.1"/>
</dbReference>